<dbReference type="AlphaFoldDB" id="A0A2Y9C1C5"/>
<evidence type="ECO:0000313" key="2">
    <source>
        <dbReference type="EMBL" id="SSA47722.1"/>
    </source>
</evidence>
<evidence type="ECO:0000313" key="3">
    <source>
        <dbReference type="Proteomes" id="UP000245839"/>
    </source>
</evidence>
<reference evidence="1 3" key="2">
    <citation type="submission" date="2018-03" db="EMBL/GenBank/DDBJ databases">
        <title>Genomic Encyclopedia of Archaeal and Bacterial Type Strains, Phase II (KMG-II): from individual species to whole genera.</title>
        <authorList>
            <person name="Goeker M."/>
        </authorList>
    </citation>
    <scope>NUCLEOTIDE SEQUENCE [LARGE SCALE GENOMIC DNA]</scope>
    <source>
        <strain evidence="1 3">DSM 25227</strain>
    </source>
</reference>
<evidence type="ECO:0000313" key="1">
    <source>
        <dbReference type="EMBL" id="PWJ17564.1"/>
    </source>
</evidence>
<dbReference type="EMBL" id="QGDJ01000006">
    <property type="protein sequence ID" value="PWJ17564.1"/>
    <property type="molecule type" value="Genomic_DNA"/>
</dbReference>
<reference evidence="2 4" key="1">
    <citation type="submission" date="2016-10" db="EMBL/GenBank/DDBJ databases">
        <authorList>
            <person name="Cai Z."/>
        </authorList>
    </citation>
    <scope>NUCLEOTIDE SEQUENCE [LARGE SCALE GENOMIC DNA]</scope>
    <source>
        <strain evidence="2 4">DSM 25227</strain>
    </source>
</reference>
<dbReference type="EMBL" id="UETC01000006">
    <property type="protein sequence ID" value="SSA47722.1"/>
    <property type="molecule type" value="Genomic_DNA"/>
</dbReference>
<dbReference type="Proteomes" id="UP000251571">
    <property type="component" value="Unassembled WGS sequence"/>
</dbReference>
<proteinExistence type="predicted"/>
<dbReference type="RefSeq" id="WP_109564981.1">
    <property type="nucleotide sequence ID" value="NZ_QGDJ01000006.1"/>
</dbReference>
<sequence length="515" mass="58148">MAEAAHIDDEGFDDAEIFVGKDVLELLSSSMYVNPLSIFREYIQNATDAVDDAVAAGLLASSNFGLIEINLDHIDRRVVIRDNGTGLANQTFARRMLSFGASDKRGTDARGFRGVGRLSALGYVQQLVFRSRAKGDTKVLEATWDGRVVKRMLASNDRDSDLRSIVREAVTLKRLEPDDYPVHFFEVELIKPRRIANDRLLNEIEIESFVSQVCPCPFSPEFSFGEEIADLLSQHGRAGKAYRIHINGSEEPVYRPYRDHVEYSDTKRASLRSLKTFEIESIDGAPAAVGWLIHHDYQGAIPAAQGVRGLRARVGNIQVGHDRLFLEIFPEDRFCSWTIGEVHVLDGRVVPNGRRDEFESNAHLDNIIAHLRPVGAEVARECRVSSQKRNRFKTFELAADKVYEKLDVLKQGAISDRYAKSIKAEIGTLLSEMRKAVDFDLFEDADRRTMRSRLMTIEKAVDAYASKAEGDIFEHLPERKRATYKEVFDLIYDCSVNQVAAKSLIDRMLDRLSRS</sequence>
<dbReference type="Gene3D" id="3.30.565.10">
    <property type="entry name" value="Histidine kinase-like ATPase, C-terminal domain"/>
    <property type="match status" value="1"/>
</dbReference>
<dbReference type="SUPFAM" id="SSF55874">
    <property type="entry name" value="ATPase domain of HSP90 chaperone/DNA topoisomerase II/histidine kinase"/>
    <property type="match status" value="1"/>
</dbReference>
<dbReference type="Proteomes" id="UP000245839">
    <property type="component" value="Unassembled WGS sequence"/>
</dbReference>
<dbReference type="OrthoDB" id="1854250at2"/>
<accession>A0A2Y9C1C5</accession>
<gene>
    <name evidence="1" type="ORF">BCF38_106175</name>
    <name evidence="2" type="ORF">SAMN05421539_106175</name>
</gene>
<name>A0A2Y9C1C5_9RHOB</name>
<dbReference type="InterPro" id="IPR036890">
    <property type="entry name" value="HATPase_C_sf"/>
</dbReference>
<protein>
    <submittedName>
        <fullName evidence="2">Molecular chaperone HtpG</fullName>
    </submittedName>
</protein>
<evidence type="ECO:0000313" key="4">
    <source>
        <dbReference type="Proteomes" id="UP000251571"/>
    </source>
</evidence>
<keyword evidence="3" id="KW-1185">Reference proteome</keyword>
<organism evidence="2 4">
    <name type="scientific">Jannaschia seohaensis</name>
    <dbReference type="NCBI Taxonomy" id="475081"/>
    <lineage>
        <taxon>Bacteria</taxon>
        <taxon>Pseudomonadati</taxon>
        <taxon>Pseudomonadota</taxon>
        <taxon>Alphaproteobacteria</taxon>
        <taxon>Rhodobacterales</taxon>
        <taxon>Roseobacteraceae</taxon>
        <taxon>Jannaschia</taxon>
    </lineage>
</organism>
<dbReference type="Pfam" id="PF13589">
    <property type="entry name" value="HATPase_c_3"/>
    <property type="match status" value="1"/>
</dbReference>